<dbReference type="Proteomes" id="UP001295740">
    <property type="component" value="Unassembled WGS sequence"/>
</dbReference>
<sequence length="65" mass="6958">MPPSTSEAERAAARGVLAGYNRNPSYGNPAVKTLVDCYEANLANDQELIKPTLWAPTVVATLIRA</sequence>
<comment type="caution">
    <text evidence="1">The sequence shown here is derived from an EMBL/GenBank/DDBJ whole genome shotgun (WGS) entry which is preliminary data.</text>
</comment>
<proteinExistence type="predicted"/>
<protein>
    <submittedName>
        <fullName evidence="1">Uu.00g140580.m01.CDS01</fullName>
    </submittedName>
</protein>
<dbReference type="EMBL" id="CAUWAG010000012">
    <property type="protein sequence ID" value="CAJ2509032.1"/>
    <property type="molecule type" value="Genomic_DNA"/>
</dbReference>
<accession>A0AAI8YLD1</accession>
<reference evidence="1" key="1">
    <citation type="submission" date="2023-10" db="EMBL/GenBank/DDBJ databases">
        <authorList>
            <person name="Hackl T."/>
        </authorList>
    </citation>
    <scope>NUCLEOTIDE SEQUENCE</scope>
</reference>
<dbReference type="AlphaFoldDB" id="A0AAI8YLD1"/>
<keyword evidence="2" id="KW-1185">Reference proteome</keyword>
<gene>
    <name evidence="1" type="ORF">KHLLAP_LOCUS9500</name>
</gene>
<evidence type="ECO:0000313" key="1">
    <source>
        <dbReference type="EMBL" id="CAJ2509032.1"/>
    </source>
</evidence>
<name>A0AAI8YLD1_9PEZI</name>
<organism evidence="1 2">
    <name type="scientific">Anthostomella pinea</name>
    <dbReference type="NCBI Taxonomy" id="933095"/>
    <lineage>
        <taxon>Eukaryota</taxon>
        <taxon>Fungi</taxon>
        <taxon>Dikarya</taxon>
        <taxon>Ascomycota</taxon>
        <taxon>Pezizomycotina</taxon>
        <taxon>Sordariomycetes</taxon>
        <taxon>Xylariomycetidae</taxon>
        <taxon>Xylariales</taxon>
        <taxon>Xylariaceae</taxon>
        <taxon>Anthostomella</taxon>
    </lineage>
</organism>
<evidence type="ECO:0000313" key="2">
    <source>
        <dbReference type="Proteomes" id="UP001295740"/>
    </source>
</evidence>